<evidence type="ECO:0000256" key="2">
    <source>
        <dbReference type="ARBA" id="ARBA00022448"/>
    </source>
</evidence>
<evidence type="ECO:0000256" key="8">
    <source>
        <dbReference type="PIRSR" id="PIRSR602324-1"/>
    </source>
</evidence>
<feature type="domain" description="Cytochrome c" evidence="10">
    <location>
        <begin position="118"/>
        <end position="202"/>
    </location>
</feature>
<keyword evidence="9" id="KW-0732">Signal</keyword>
<name>A0A423DGQ3_9PSED</name>
<evidence type="ECO:0000256" key="3">
    <source>
        <dbReference type="ARBA" id="ARBA00022617"/>
    </source>
</evidence>
<evidence type="ECO:0000256" key="6">
    <source>
        <dbReference type="ARBA" id="ARBA00023004"/>
    </source>
</evidence>
<protein>
    <recommendedName>
        <fullName evidence="1">Cytochrome c-551</fullName>
    </recommendedName>
    <alternativeName>
        <fullName evidence="7">Cytochrome c551</fullName>
    </alternativeName>
</protein>
<dbReference type="SUPFAM" id="SSF46626">
    <property type="entry name" value="Cytochrome c"/>
    <property type="match status" value="2"/>
</dbReference>
<reference evidence="11 12" key="1">
    <citation type="submission" date="2016-10" db="EMBL/GenBank/DDBJ databases">
        <title>Comparative genome analysis of multiple Pseudomonas spp. focuses on biocontrol and plant growth promoting traits.</title>
        <authorList>
            <person name="Tao X.-Y."/>
            <person name="Taylor C.G."/>
        </authorList>
    </citation>
    <scope>NUCLEOTIDE SEQUENCE [LARGE SCALE GENOMIC DNA]</scope>
    <source>
        <strain evidence="11 12">15D11</strain>
    </source>
</reference>
<keyword evidence="2" id="KW-0813">Transport</keyword>
<dbReference type="Proteomes" id="UP000285286">
    <property type="component" value="Unassembled WGS sequence"/>
</dbReference>
<dbReference type="GO" id="GO:0009055">
    <property type="term" value="F:electron transfer activity"/>
    <property type="evidence" value="ECO:0007669"/>
    <property type="project" value="InterPro"/>
</dbReference>
<feature type="binding site" description="covalent" evidence="8">
    <location>
        <position position="181"/>
    </location>
    <ligand>
        <name>heme c</name>
        <dbReference type="ChEBI" id="CHEBI:61717"/>
    </ligand>
</feature>
<dbReference type="InterPro" id="IPR002324">
    <property type="entry name" value="Cyt_c_ID"/>
</dbReference>
<dbReference type="InterPro" id="IPR036909">
    <property type="entry name" value="Cyt_c-like_dom_sf"/>
</dbReference>
<feature type="binding site" description="covalent" evidence="8">
    <location>
        <position position="136"/>
    </location>
    <ligand>
        <name>heme c</name>
        <dbReference type="ChEBI" id="CHEBI:61717"/>
    </ligand>
</feature>
<keyword evidence="6 8" id="KW-0408">Iron</keyword>
<feature type="signal peptide" evidence="9">
    <location>
        <begin position="1"/>
        <end position="17"/>
    </location>
</feature>
<dbReference type="Gene3D" id="1.10.760.10">
    <property type="entry name" value="Cytochrome c-like domain"/>
    <property type="match status" value="2"/>
</dbReference>
<comment type="caution">
    <text evidence="11">The sequence shown here is derived from an EMBL/GenBank/DDBJ whole genome shotgun (WGS) entry which is preliminary data.</text>
</comment>
<evidence type="ECO:0000259" key="10">
    <source>
        <dbReference type="PROSITE" id="PS51007"/>
    </source>
</evidence>
<organism evidence="11 12">
    <name type="scientific">Pseudomonas vranovensis</name>
    <dbReference type="NCBI Taxonomy" id="321661"/>
    <lineage>
        <taxon>Bacteria</taxon>
        <taxon>Pseudomonadati</taxon>
        <taxon>Pseudomonadota</taxon>
        <taxon>Gammaproteobacteria</taxon>
        <taxon>Pseudomonadales</taxon>
        <taxon>Pseudomonadaceae</taxon>
        <taxon>Pseudomonas</taxon>
    </lineage>
</organism>
<evidence type="ECO:0000256" key="4">
    <source>
        <dbReference type="ARBA" id="ARBA00022723"/>
    </source>
</evidence>
<dbReference type="EMBL" id="MOAM01000024">
    <property type="protein sequence ID" value="ROL70745.1"/>
    <property type="molecule type" value="Genomic_DNA"/>
</dbReference>
<dbReference type="PROSITE" id="PS51007">
    <property type="entry name" value="CYTC"/>
    <property type="match status" value="1"/>
</dbReference>
<proteinExistence type="predicted"/>
<dbReference type="GO" id="GO:0005506">
    <property type="term" value="F:iron ion binding"/>
    <property type="evidence" value="ECO:0007669"/>
    <property type="project" value="InterPro"/>
</dbReference>
<accession>A0A423DGQ3</accession>
<keyword evidence="3 8" id="KW-0349">Heme</keyword>
<evidence type="ECO:0000313" key="12">
    <source>
        <dbReference type="Proteomes" id="UP000285286"/>
    </source>
</evidence>
<comment type="PTM">
    <text evidence="8">Binds 1 heme c group covalently per subunit.</text>
</comment>
<feature type="chain" id="PRO_5019093089" description="Cytochrome c-551" evidence="9">
    <location>
        <begin position="18"/>
        <end position="202"/>
    </location>
</feature>
<dbReference type="InterPro" id="IPR009056">
    <property type="entry name" value="Cyt_c-like_dom"/>
</dbReference>
<dbReference type="Pfam" id="PF00034">
    <property type="entry name" value="Cytochrom_C"/>
    <property type="match status" value="1"/>
</dbReference>
<keyword evidence="12" id="KW-1185">Reference proteome</keyword>
<keyword evidence="5" id="KW-0249">Electron transport</keyword>
<keyword evidence="4 8" id="KW-0479">Metal-binding</keyword>
<dbReference type="AlphaFoldDB" id="A0A423DGQ3"/>
<dbReference type="GO" id="GO:0020037">
    <property type="term" value="F:heme binding"/>
    <property type="evidence" value="ECO:0007669"/>
    <property type="project" value="InterPro"/>
</dbReference>
<dbReference type="PRINTS" id="PR00606">
    <property type="entry name" value="CYTCHROMECID"/>
</dbReference>
<sequence>MHCQHCCLLACAAQANAAPLTIELPAESVKLRPSQAPGYSLAQQKCGICHSADYIEYQPPGFDRTHWTALVRKMKDSYGAPVSDTDVEVIGEYLAAAYSGAPATATQPQTSVAPATNKTVNDVQALLDQNACLACHAIDHKVVGPAYRDVAKRYKNDGQAVAKLIEHISQGSSGRWGEVPMPAFAGLSSQALEQLAEFVLRQ</sequence>
<evidence type="ECO:0000313" key="11">
    <source>
        <dbReference type="EMBL" id="ROL70745.1"/>
    </source>
</evidence>
<evidence type="ECO:0000256" key="5">
    <source>
        <dbReference type="ARBA" id="ARBA00022982"/>
    </source>
</evidence>
<gene>
    <name evidence="11" type="ORF">BHU25_16945</name>
</gene>
<feature type="binding site" description="covalent" evidence="8">
    <location>
        <position position="132"/>
    </location>
    <ligand>
        <name>heme c</name>
        <dbReference type="ChEBI" id="CHEBI:61717"/>
    </ligand>
</feature>
<evidence type="ECO:0000256" key="1">
    <source>
        <dbReference type="ARBA" id="ARBA00021020"/>
    </source>
</evidence>
<evidence type="ECO:0000256" key="7">
    <source>
        <dbReference type="ARBA" id="ARBA00031244"/>
    </source>
</evidence>
<evidence type="ECO:0000256" key="9">
    <source>
        <dbReference type="SAM" id="SignalP"/>
    </source>
</evidence>